<proteinExistence type="predicted"/>
<dbReference type="AlphaFoldDB" id="A0A645ATT4"/>
<reference evidence="2" key="1">
    <citation type="submission" date="2019-08" db="EMBL/GenBank/DDBJ databases">
        <authorList>
            <person name="Kucharzyk K."/>
            <person name="Murdoch R.W."/>
            <person name="Higgins S."/>
            <person name="Loffler F."/>
        </authorList>
    </citation>
    <scope>NUCLEOTIDE SEQUENCE</scope>
</reference>
<keyword evidence="1" id="KW-1133">Transmembrane helix</keyword>
<keyword evidence="1" id="KW-0472">Membrane</keyword>
<name>A0A645ATT4_9ZZZZ</name>
<feature type="transmembrane region" description="Helical" evidence="1">
    <location>
        <begin position="50"/>
        <end position="78"/>
    </location>
</feature>
<keyword evidence="1" id="KW-0812">Transmembrane</keyword>
<gene>
    <name evidence="2" type="ORF">SDC9_99748</name>
</gene>
<accession>A0A645ATT4</accession>
<evidence type="ECO:0000313" key="2">
    <source>
        <dbReference type="EMBL" id="MPM52984.1"/>
    </source>
</evidence>
<organism evidence="2">
    <name type="scientific">bioreactor metagenome</name>
    <dbReference type="NCBI Taxonomy" id="1076179"/>
    <lineage>
        <taxon>unclassified sequences</taxon>
        <taxon>metagenomes</taxon>
        <taxon>ecological metagenomes</taxon>
    </lineage>
</organism>
<sequence length="94" mass="10953">MSSLNCIDTTCLSFVIKLFFSPVYKTFAITGLLLFFSFFSLALDFDKFFILFVLDACCLFVEIVLFCLLEFVFLFLFVDELEFLSVEVPFVFEL</sequence>
<feature type="transmembrane region" description="Helical" evidence="1">
    <location>
        <begin position="23"/>
        <end position="43"/>
    </location>
</feature>
<protein>
    <submittedName>
        <fullName evidence="2">Uncharacterized protein</fullName>
    </submittedName>
</protein>
<evidence type="ECO:0000256" key="1">
    <source>
        <dbReference type="SAM" id="Phobius"/>
    </source>
</evidence>
<comment type="caution">
    <text evidence="2">The sequence shown here is derived from an EMBL/GenBank/DDBJ whole genome shotgun (WGS) entry which is preliminary data.</text>
</comment>
<dbReference type="EMBL" id="VSSQ01014117">
    <property type="protein sequence ID" value="MPM52984.1"/>
    <property type="molecule type" value="Genomic_DNA"/>
</dbReference>